<feature type="domain" description="MULE transposase" evidence="1">
    <location>
        <begin position="17"/>
        <end position="111"/>
    </location>
</feature>
<keyword evidence="3" id="KW-1185">Reference proteome</keyword>
<dbReference type="PANTHER" id="PTHR31973:SF195">
    <property type="entry name" value="MUDR FAMILY TRANSPOSASE"/>
    <property type="match status" value="1"/>
</dbReference>
<comment type="caution">
    <text evidence="2">The sequence shown here is derived from an EMBL/GenBank/DDBJ whole genome shotgun (WGS) entry which is preliminary data.</text>
</comment>
<organism evidence="2 3">
    <name type="scientific">Dipteronia sinensis</name>
    <dbReference type="NCBI Taxonomy" id="43782"/>
    <lineage>
        <taxon>Eukaryota</taxon>
        <taxon>Viridiplantae</taxon>
        <taxon>Streptophyta</taxon>
        <taxon>Embryophyta</taxon>
        <taxon>Tracheophyta</taxon>
        <taxon>Spermatophyta</taxon>
        <taxon>Magnoliopsida</taxon>
        <taxon>eudicotyledons</taxon>
        <taxon>Gunneridae</taxon>
        <taxon>Pentapetalae</taxon>
        <taxon>rosids</taxon>
        <taxon>malvids</taxon>
        <taxon>Sapindales</taxon>
        <taxon>Sapindaceae</taxon>
        <taxon>Hippocastanoideae</taxon>
        <taxon>Acereae</taxon>
        <taxon>Dipteronia</taxon>
    </lineage>
</organism>
<proteinExistence type="predicted"/>
<sequence length="157" mass="17850">MALGACIERFNTVIRPVLAVDATHLKSMTRGVLLVAVCKDGNEIIYLLAFGFANSENIKSWTWFLTQLHGVILHPELVMIGSNRHTCISNGMGAKFVDAAHEVCAYHLAKNMKQHCRKRGDVINLYYHATYVYHVEEFDRLMAELKAMHLKVYDELL</sequence>
<gene>
    <name evidence="2" type="ORF">Dsin_023115</name>
</gene>
<accession>A0AAE0A3C3</accession>
<dbReference type="PANTHER" id="PTHR31973">
    <property type="entry name" value="POLYPROTEIN, PUTATIVE-RELATED"/>
    <property type="match status" value="1"/>
</dbReference>
<evidence type="ECO:0000313" key="2">
    <source>
        <dbReference type="EMBL" id="KAK3199700.1"/>
    </source>
</evidence>
<dbReference type="InterPro" id="IPR018289">
    <property type="entry name" value="MULE_transposase_dom"/>
</dbReference>
<dbReference type="Pfam" id="PF10551">
    <property type="entry name" value="MULE"/>
    <property type="match status" value="1"/>
</dbReference>
<evidence type="ECO:0000259" key="1">
    <source>
        <dbReference type="Pfam" id="PF10551"/>
    </source>
</evidence>
<protein>
    <recommendedName>
        <fullName evidence="1">MULE transposase domain-containing protein</fullName>
    </recommendedName>
</protein>
<evidence type="ECO:0000313" key="3">
    <source>
        <dbReference type="Proteomes" id="UP001281410"/>
    </source>
</evidence>
<name>A0AAE0A3C3_9ROSI</name>
<dbReference type="AlphaFoldDB" id="A0AAE0A3C3"/>
<dbReference type="EMBL" id="JANJYJ010000007">
    <property type="protein sequence ID" value="KAK3199700.1"/>
    <property type="molecule type" value="Genomic_DNA"/>
</dbReference>
<dbReference type="Proteomes" id="UP001281410">
    <property type="component" value="Unassembled WGS sequence"/>
</dbReference>
<reference evidence="2" key="1">
    <citation type="journal article" date="2023" name="Plant J.">
        <title>Genome sequences and population genomics provide insights into the demographic history, inbreeding, and mutation load of two 'living fossil' tree species of Dipteronia.</title>
        <authorList>
            <person name="Feng Y."/>
            <person name="Comes H.P."/>
            <person name="Chen J."/>
            <person name="Zhu S."/>
            <person name="Lu R."/>
            <person name="Zhang X."/>
            <person name="Li P."/>
            <person name="Qiu J."/>
            <person name="Olsen K.M."/>
            <person name="Qiu Y."/>
        </authorList>
    </citation>
    <scope>NUCLEOTIDE SEQUENCE</scope>
    <source>
        <strain evidence="2">NBL</strain>
    </source>
</reference>